<reference evidence="3" key="1">
    <citation type="submission" date="2022-12" db="EMBL/GenBank/DDBJ databases">
        <authorList>
            <person name="Uljanovas D."/>
        </authorList>
    </citation>
    <scope>NUCLEOTIDE SEQUENCE</scope>
    <source>
        <strain evidence="3">RCM69</strain>
    </source>
</reference>
<feature type="domain" description="Endonuclease GajA/Old nuclease/RecF-like AAA" evidence="2">
    <location>
        <begin position="1"/>
        <end position="468"/>
    </location>
</feature>
<evidence type="ECO:0000259" key="2">
    <source>
        <dbReference type="Pfam" id="PF13175"/>
    </source>
</evidence>
<dbReference type="PANTHER" id="PTHR32182:SF22">
    <property type="entry name" value="ATP-DEPENDENT ENDONUCLEASE, OLD FAMILY-RELATED"/>
    <property type="match status" value="1"/>
</dbReference>
<evidence type="ECO:0000313" key="4">
    <source>
        <dbReference type="Proteomes" id="UP001170288"/>
    </source>
</evidence>
<dbReference type="RefSeq" id="WP_301372658.1">
    <property type="nucleotide sequence ID" value="NZ_JAPZCX010000023.1"/>
</dbReference>
<proteinExistence type="predicted"/>
<dbReference type="InterPro" id="IPR041685">
    <property type="entry name" value="AAA_GajA/Old/RecF-like"/>
</dbReference>
<dbReference type="InterPro" id="IPR027417">
    <property type="entry name" value="P-loop_NTPase"/>
</dbReference>
<gene>
    <name evidence="3" type="ORF">O8C76_11160</name>
</gene>
<name>A0AAW7Q069_9BACT</name>
<sequence>MELVYLWVENYKNIQKQGFNFSPRFECEFDGENLTIKKNEKYVSIFPKNINITAIVGENGSGKSSILELLFARYNEEKILLVFYSKEKNAFLLTGSKKNVTVSIKDKSLRNIQINHIECLPSTKAIYYSNILNKNDLYLQEFLVPITYTHTVNISTSHLLSQMKLIEANLLNAWNKSVTGFDKIYRSFEVQQIQNAIILIQDKVVQIPFELPEKLIIKNINFKSFIENAKNKFDDKNYKKILDVIEKSNDSKTIFKNYLSTNLIISLLLENINSNNPILQELLDIVLNQKMTNYLEDFYTNVKERLYKHRFMLNNELITASYIDDFFDLADKILSILDGLNYNETNSYLLELNINKTDFTFLKYYEKLIQQSEYFWDITWRGLSSGEESYLYQFSRFYNLKNNFKTDPYKNLIVGQGTAENLIWLIDEGELTLHPQWQKQYINYLIQFFSKNFTQNIHIILTSHSPFILSDLPKENVIFLEKYIKDEDINQEEGNCKNATKEIEIKTFGANIHTLLSHGFFMDGGLMGEFAKNKINEIIEILKKEELTEKEIKICQDIISIIGEPVLQNTLKQQLNQKIYLKETELERLEREQKEIQEKIDKLKGNLNETN</sequence>
<dbReference type="PANTHER" id="PTHR32182">
    <property type="entry name" value="DNA REPLICATION AND REPAIR PROTEIN RECF"/>
    <property type="match status" value="1"/>
</dbReference>
<accession>A0AAW7Q069</accession>
<dbReference type="Proteomes" id="UP001170288">
    <property type="component" value="Unassembled WGS sequence"/>
</dbReference>
<dbReference type="GO" id="GO:0006302">
    <property type="term" value="P:double-strand break repair"/>
    <property type="evidence" value="ECO:0007669"/>
    <property type="project" value="TreeGrafter"/>
</dbReference>
<dbReference type="EMBL" id="JAPZCX010000023">
    <property type="protein sequence ID" value="MDN5071582.1"/>
    <property type="molecule type" value="Genomic_DNA"/>
</dbReference>
<dbReference type="Pfam" id="PF13175">
    <property type="entry name" value="AAA_15"/>
    <property type="match status" value="1"/>
</dbReference>
<feature type="coiled-coil region" evidence="1">
    <location>
        <begin position="572"/>
        <end position="609"/>
    </location>
</feature>
<dbReference type="GO" id="GO:0000731">
    <property type="term" value="P:DNA synthesis involved in DNA repair"/>
    <property type="evidence" value="ECO:0007669"/>
    <property type="project" value="TreeGrafter"/>
</dbReference>
<organism evidence="3 4">
    <name type="scientific">Aliarcobacter butzleri</name>
    <dbReference type="NCBI Taxonomy" id="28197"/>
    <lineage>
        <taxon>Bacteria</taxon>
        <taxon>Pseudomonadati</taxon>
        <taxon>Campylobacterota</taxon>
        <taxon>Epsilonproteobacteria</taxon>
        <taxon>Campylobacterales</taxon>
        <taxon>Arcobacteraceae</taxon>
        <taxon>Aliarcobacter</taxon>
    </lineage>
</organism>
<comment type="caution">
    <text evidence="3">The sequence shown here is derived from an EMBL/GenBank/DDBJ whole genome shotgun (WGS) entry which is preliminary data.</text>
</comment>
<dbReference type="SUPFAM" id="SSF52540">
    <property type="entry name" value="P-loop containing nucleoside triphosphate hydrolases"/>
    <property type="match status" value="1"/>
</dbReference>
<evidence type="ECO:0000256" key="1">
    <source>
        <dbReference type="SAM" id="Coils"/>
    </source>
</evidence>
<dbReference type="Gene3D" id="3.40.50.300">
    <property type="entry name" value="P-loop containing nucleotide triphosphate hydrolases"/>
    <property type="match status" value="2"/>
</dbReference>
<evidence type="ECO:0000313" key="3">
    <source>
        <dbReference type="EMBL" id="MDN5071582.1"/>
    </source>
</evidence>
<reference evidence="3" key="2">
    <citation type="journal article" date="2023" name="Microorganisms">
        <title>Genomic Characterization of Arcobacter butzleri Strains Isolated from Various Sources in Lithuania.</title>
        <authorList>
            <person name="Uljanovas D."/>
            <person name="Golz G."/>
            <person name="Fleischmann S."/>
            <person name="Kudirkiene E."/>
            <person name="Kasetiene N."/>
            <person name="Grineviciene A."/>
            <person name="Tamuleviciene E."/>
            <person name="Aksomaitiene J."/>
            <person name="Alter T."/>
            <person name="Malakauskas M."/>
        </authorList>
    </citation>
    <scope>NUCLEOTIDE SEQUENCE</scope>
    <source>
        <strain evidence="3">RCM69</strain>
    </source>
</reference>
<protein>
    <submittedName>
        <fullName evidence="3">AAA family ATPase</fullName>
    </submittedName>
</protein>
<dbReference type="AlphaFoldDB" id="A0AAW7Q069"/>
<keyword evidence="1" id="KW-0175">Coiled coil</keyword>